<gene>
    <name evidence="1" type="ORF">pdam_00021562</name>
</gene>
<accession>A0A3M6T4Y1</accession>
<dbReference type="AlphaFoldDB" id="A0A3M6T4Y1"/>
<protein>
    <submittedName>
        <fullName evidence="1">Uncharacterized protein</fullName>
    </submittedName>
</protein>
<proteinExistence type="predicted"/>
<evidence type="ECO:0000313" key="2">
    <source>
        <dbReference type="Proteomes" id="UP000275408"/>
    </source>
</evidence>
<organism evidence="1 2">
    <name type="scientific">Pocillopora damicornis</name>
    <name type="common">Cauliflower coral</name>
    <name type="synonym">Millepora damicornis</name>
    <dbReference type="NCBI Taxonomy" id="46731"/>
    <lineage>
        <taxon>Eukaryota</taxon>
        <taxon>Metazoa</taxon>
        <taxon>Cnidaria</taxon>
        <taxon>Anthozoa</taxon>
        <taxon>Hexacorallia</taxon>
        <taxon>Scleractinia</taxon>
        <taxon>Astrocoeniina</taxon>
        <taxon>Pocilloporidae</taxon>
        <taxon>Pocillopora</taxon>
    </lineage>
</organism>
<dbReference type="EMBL" id="RCHS01004336">
    <property type="protein sequence ID" value="RMX36019.1"/>
    <property type="molecule type" value="Genomic_DNA"/>
</dbReference>
<dbReference type="Proteomes" id="UP000275408">
    <property type="component" value="Unassembled WGS sequence"/>
</dbReference>
<sequence>MEGKNPRERPSVTDNIKQRIENELTEQNKTDSVGDDVFAEKVNNLYEATYEDEVEPSCNPSEIEDLIKEIKRANTEWENIIMEERPLLPKISVKRKVELSIKQANQAVWVVIAEEVPNLNNINLLQYVTVHVL</sequence>
<name>A0A3M6T4Y1_POCDA</name>
<keyword evidence="2" id="KW-1185">Reference proteome</keyword>
<comment type="caution">
    <text evidence="1">The sequence shown here is derived from an EMBL/GenBank/DDBJ whole genome shotgun (WGS) entry which is preliminary data.</text>
</comment>
<reference evidence="1 2" key="1">
    <citation type="journal article" date="2018" name="Sci. Rep.">
        <title>Comparative analysis of the Pocillopora damicornis genome highlights role of immune system in coral evolution.</title>
        <authorList>
            <person name="Cunning R."/>
            <person name="Bay R.A."/>
            <person name="Gillette P."/>
            <person name="Baker A.C."/>
            <person name="Traylor-Knowles N."/>
        </authorList>
    </citation>
    <scope>NUCLEOTIDE SEQUENCE [LARGE SCALE GENOMIC DNA]</scope>
    <source>
        <strain evidence="1">RSMAS</strain>
        <tissue evidence="1">Whole animal</tissue>
    </source>
</reference>
<evidence type="ECO:0000313" key="1">
    <source>
        <dbReference type="EMBL" id="RMX36019.1"/>
    </source>
</evidence>